<sequence>KSSRLIGSKLLQALESEGTKPDQTNWGCSYVSKRTQPGPTWAILRHMGLQDKMTHYQAAKKWENLKKKYKGNGRGVAPFPQWSFYTLMSDAMEGRLDGSAPILTTTQQDRNEVLNCPKRKKRRLLMPTISSVESMAPAASSELFTGPEVEVTLNGEVPEEGNLDIGHILQEVENEKKKMDRHKQMMEREHLLLQRERAALDREVASLERDRASLDRDRAAIEREKALLDRERTVVEKEREAVAKDRLALEQEKARLVRTQGDSDNTDCTDRKERFLFLFEKLINNF</sequence>
<proteinExistence type="predicted"/>
<reference evidence="2" key="2">
    <citation type="submission" date="2025-09" db="UniProtKB">
        <authorList>
            <consortium name="Ensembl"/>
        </authorList>
    </citation>
    <scope>IDENTIFICATION</scope>
</reference>
<accession>A0A3B3ZHG6</accession>
<feature type="coiled-coil region" evidence="1">
    <location>
        <begin position="169"/>
        <end position="238"/>
    </location>
</feature>
<evidence type="ECO:0000313" key="2">
    <source>
        <dbReference type="Ensembl" id="ENSPMGP00000003861.1"/>
    </source>
</evidence>
<reference evidence="2" key="1">
    <citation type="submission" date="2025-08" db="UniProtKB">
        <authorList>
            <consortium name="Ensembl"/>
        </authorList>
    </citation>
    <scope>IDENTIFICATION</scope>
</reference>
<evidence type="ECO:0000313" key="3">
    <source>
        <dbReference type="Proteomes" id="UP000261520"/>
    </source>
</evidence>
<organism evidence="2 3">
    <name type="scientific">Periophthalmus magnuspinnatus</name>
    <dbReference type="NCBI Taxonomy" id="409849"/>
    <lineage>
        <taxon>Eukaryota</taxon>
        <taxon>Metazoa</taxon>
        <taxon>Chordata</taxon>
        <taxon>Craniata</taxon>
        <taxon>Vertebrata</taxon>
        <taxon>Euteleostomi</taxon>
        <taxon>Actinopterygii</taxon>
        <taxon>Neopterygii</taxon>
        <taxon>Teleostei</taxon>
        <taxon>Neoteleostei</taxon>
        <taxon>Acanthomorphata</taxon>
        <taxon>Gobiaria</taxon>
        <taxon>Gobiiformes</taxon>
        <taxon>Gobioidei</taxon>
        <taxon>Gobiidae</taxon>
        <taxon>Oxudercinae</taxon>
        <taxon>Periophthalmus</taxon>
    </lineage>
</organism>
<name>A0A3B3ZHG6_9GOBI</name>
<dbReference type="AlphaFoldDB" id="A0A3B3ZHG6"/>
<protein>
    <submittedName>
        <fullName evidence="2">Uncharacterized protein</fullName>
    </submittedName>
</protein>
<keyword evidence="1" id="KW-0175">Coiled coil</keyword>
<evidence type="ECO:0000256" key="1">
    <source>
        <dbReference type="SAM" id="Coils"/>
    </source>
</evidence>
<dbReference type="Ensembl" id="ENSPMGT00000004105.1">
    <property type="protein sequence ID" value="ENSPMGP00000003861.1"/>
    <property type="gene ID" value="ENSPMGG00000003308.1"/>
</dbReference>
<dbReference type="Proteomes" id="UP000261520">
    <property type="component" value="Unplaced"/>
</dbReference>
<dbReference type="STRING" id="409849.ENSPMGP00000003861"/>
<keyword evidence="3" id="KW-1185">Reference proteome</keyword>